<keyword evidence="3" id="KW-0804">Transcription</keyword>
<evidence type="ECO:0000256" key="2">
    <source>
        <dbReference type="ARBA" id="ARBA00023125"/>
    </source>
</evidence>
<evidence type="ECO:0000259" key="5">
    <source>
        <dbReference type="PROSITE" id="PS50043"/>
    </source>
</evidence>
<name>A0A395LNQ4_9SPHN</name>
<organism evidence="7 8">
    <name type="scientific">Alteriqipengyuania lutimaris</name>
    <dbReference type="NCBI Taxonomy" id="1538146"/>
    <lineage>
        <taxon>Bacteria</taxon>
        <taxon>Pseudomonadati</taxon>
        <taxon>Pseudomonadota</taxon>
        <taxon>Alphaproteobacteria</taxon>
        <taxon>Sphingomonadales</taxon>
        <taxon>Erythrobacteraceae</taxon>
        <taxon>Alteriqipengyuania</taxon>
    </lineage>
</organism>
<dbReference type="GO" id="GO:0006355">
    <property type="term" value="P:regulation of DNA-templated transcription"/>
    <property type="evidence" value="ECO:0007669"/>
    <property type="project" value="InterPro"/>
</dbReference>
<evidence type="ECO:0000256" key="3">
    <source>
        <dbReference type="ARBA" id="ARBA00023163"/>
    </source>
</evidence>
<dbReference type="PANTHER" id="PTHR44688">
    <property type="entry name" value="DNA-BINDING TRANSCRIPTIONAL ACTIVATOR DEVR_DOSR"/>
    <property type="match status" value="1"/>
</dbReference>
<reference evidence="7 8" key="1">
    <citation type="submission" date="2018-07" db="EMBL/GenBank/DDBJ databases">
        <title>Erythrobacter nanhaiensis sp. nov., a novel member of the genus Erythrobacter isolated from the South China Sea.</title>
        <authorList>
            <person name="Chen X."/>
            <person name="Liu J."/>
        </authorList>
    </citation>
    <scope>NUCLEOTIDE SEQUENCE [LARGE SCALE GENOMIC DNA]</scope>
    <source>
        <strain evidence="7 8">S-5</strain>
    </source>
</reference>
<dbReference type="InterPro" id="IPR016032">
    <property type="entry name" value="Sig_transdc_resp-reg_C-effctor"/>
</dbReference>
<dbReference type="PROSITE" id="PS50110">
    <property type="entry name" value="RESPONSE_REGULATORY"/>
    <property type="match status" value="1"/>
</dbReference>
<dbReference type="Gene3D" id="1.10.10.10">
    <property type="entry name" value="Winged helix-like DNA-binding domain superfamily/Winged helix DNA-binding domain"/>
    <property type="match status" value="1"/>
</dbReference>
<feature type="domain" description="HTH luxR-type" evidence="5">
    <location>
        <begin position="131"/>
        <end position="196"/>
    </location>
</feature>
<keyword evidence="1" id="KW-0805">Transcription regulation</keyword>
<dbReference type="RefSeq" id="WP_115492917.1">
    <property type="nucleotide sequence ID" value="NZ_JACHWW010000001.1"/>
</dbReference>
<evidence type="ECO:0000259" key="6">
    <source>
        <dbReference type="PROSITE" id="PS50110"/>
    </source>
</evidence>
<dbReference type="SUPFAM" id="SSF46894">
    <property type="entry name" value="C-terminal effector domain of the bipartite response regulators"/>
    <property type="match status" value="1"/>
</dbReference>
<evidence type="ECO:0000256" key="4">
    <source>
        <dbReference type="PROSITE-ProRule" id="PRU00169"/>
    </source>
</evidence>
<dbReference type="PROSITE" id="PS50043">
    <property type="entry name" value="HTH_LUXR_2"/>
    <property type="match status" value="1"/>
</dbReference>
<dbReference type="PANTHER" id="PTHR44688:SF16">
    <property type="entry name" value="DNA-BINDING TRANSCRIPTIONAL ACTIVATOR DEVR_DOSR"/>
    <property type="match status" value="1"/>
</dbReference>
<dbReference type="Pfam" id="PF00196">
    <property type="entry name" value="GerE"/>
    <property type="match status" value="1"/>
</dbReference>
<protein>
    <submittedName>
        <fullName evidence="7">Helix-turn-helix transcriptional regulator</fullName>
    </submittedName>
</protein>
<evidence type="ECO:0000313" key="7">
    <source>
        <dbReference type="EMBL" id="RDS78693.1"/>
    </source>
</evidence>
<dbReference type="AlphaFoldDB" id="A0A395LNQ4"/>
<accession>A0A395LNQ4</accession>
<comment type="caution">
    <text evidence="7">The sequence shown here is derived from an EMBL/GenBank/DDBJ whole genome shotgun (WGS) entry which is preliminary data.</text>
</comment>
<dbReference type="SUPFAM" id="SSF52172">
    <property type="entry name" value="CheY-like"/>
    <property type="match status" value="1"/>
</dbReference>
<dbReference type="PRINTS" id="PR00038">
    <property type="entry name" value="HTHLUXR"/>
</dbReference>
<dbReference type="GO" id="GO:0000160">
    <property type="term" value="P:phosphorelay signal transduction system"/>
    <property type="evidence" value="ECO:0007669"/>
    <property type="project" value="InterPro"/>
</dbReference>
<dbReference type="OrthoDB" id="9782655at2"/>
<dbReference type="GO" id="GO:0003677">
    <property type="term" value="F:DNA binding"/>
    <property type="evidence" value="ECO:0007669"/>
    <property type="project" value="UniProtKB-KW"/>
</dbReference>
<dbReference type="CDD" id="cd06170">
    <property type="entry name" value="LuxR_C_like"/>
    <property type="match status" value="1"/>
</dbReference>
<dbReference type="InterPro" id="IPR001789">
    <property type="entry name" value="Sig_transdc_resp-reg_receiver"/>
</dbReference>
<dbReference type="SMART" id="SM00421">
    <property type="entry name" value="HTH_LUXR"/>
    <property type="match status" value="1"/>
</dbReference>
<dbReference type="PROSITE" id="PS00622">
    <property type="entry name" value="HTH_LUXR_1"/>
    <property type="match status" value="1"/>
</dbReference>
<dbReference type="Proteomes" id="UP000254101">
    <property type="component" value="Unassembled WGS sequence"/>
</dbReference>
<comment type="caution">
    <text evidence="4">Lacks conserved residue(s) required for the propagation of feature annotation.</text>
</comment>
<proteinExistence type="predicted"/>
<dbReference type="EMBL" id="QRBB01000001">
    <property type="protein sequence ID" value="RDS78693.1"/>
    <property type="molecule type" value="Genomic_DNA"/>
</dbReference>
<dbReference type="InterPro" id="IPR011006">
    <property type="entry name" value="CheY-like_superfamily"/>
</dbReference>
<dbReference type="InterPro" id="IPR036388">
    <property type="entry name" value="WH-like_DNA-bd_sf"/>
</dbReference>
<evidence type="ECO:0000313" key="8">
    <source>
        <dbReference type="Proteomes" id="UP000254101"/>
    </source>
</evidence>
<keyword evidence="2" id="KW-0238">DNA-binding</keyword>
<dbReference type="InterPro" id="IPR000792">
    <property type="entry name" value="Tscrpt_reg_LuxR_C"/>
</dbReference>
<evidence type="ECO:0000256" key="1">
    <source>
        <dbReference type="ARBA" id="ARBA00023015"/>
    </source>
</evidence>
<dbReference type="Gene3D" id="3.40.50.2300">
    <property type="match status" value="1"/>
</dbReference>
<feature type="domain" description="Response regulatory" evidence="6">
    <location>
        <begin position="4"/>
        <end position="115"/>
    </location>
</feature>
<keyword evidence="8" id="KW-1185">Reference proteome</keyword>
<gene>
    <name evidence="7" type="ORF">DL238_12515</name>
</gene>
<sequence>MRETLDVIEPDETLRRQLAGALEQAGLRAEPYEDARTFLLYRGSGCRAVLVADDREDAFGVIETLGQQGVWLPVIAYSSRLSVRRIVRFLRAGGYDYFVLPLDAAELTRSIAQLRQGKASYAVARQRAAAARVKLGWLSPREAEVLASMAEGRSNKSIGIDLGISPRTVEIHRANMLAKLGAHSSSEALRMFIEDALLNGEAASPDA</sequence>